<dbReference type="GO" id="GO:0005886">
    <property type="term" value="C:plasma membrane"/>
    <property type="evidence" value="ECO:0007669"/>
    <property type="project" value="TreeGrafter"/>
</dbReference>
<comment type="caution">
    <text evidence="7">The sequence shown here is derived from an EMBL/GenBank/DDBJ whole genome shotgun (WGS) entry which is preliminary data.</text>
</comment>
<dbReference type="AlphaFoldDB" id="A0A2N5CCW2"/>
<feature type="transmembrane region" description="Helical" evidence="5">
    <location>
        <begin position="77"/>
        <end position="98"/>
    </location>
</feature>
<accession>A0A2N5CCW2</accession>
<dbReference type="InterPro" id="IPR010920">
    <property type="entry name" value="LSM_dom_sf"/>
</dbReference>
<proteinExistence type="predicted"/>
<feature type="transmembrane region" description="Helical" evidence="5">
    <location>
        <begin position="153"/>
        <end position="174"/>
    </location>
</feature>
<organism evidence="7 8">
    <name type="scientific">Cupriavidus pauculus</name>
    <dbReference type="NCBI Taxonomy" id="82633"/>
    <lineage>
        <taxon>Bacteria</taxon>
        <taxon>Pseudomonadati</taxon>
        <taxon>Pseudomonadota</taxon>
        <taxon>Betaproteobacteria</taxon>
        <taxon>Burkholderiales</taxon>
        <taxon>Burkholderiaceae</taxon>
        <taxon>Cupriavidus</taxon>
    </lineage>
</organism>
<dbReference type="PANTHER" id="PTHR30414">
    <property type="entry name" value="MINICONDUCTANCE MECHANOSENSITIVE CHANNEL YBDG"/>
    <property type="match status" value="1"/>
</dbReference>
<dbReference type="InterPro" id="IPR006685">
    <property type="entry name" value="MscS_channel_2nd"/>
</dbReference>
<feature type="transmembrane region" description="Helical" evidence="5">
    <location>
        <begin position="104"/>
        <end position="132"/>
    </location>
</feature>
<dbReference type="EMBL" id="PJRP01000005">
    <property type="protein sequence ID" value="PLQ00093.1"/>
    <property type="molecule type" value="Genomic_DNA"/>
</dbReference>
<name>A0A2N5CCW2_9BURK</name>
<evidence type="ECO:0000313" key="7">
    <source>
        <dbReference type="EMBL" id="PLQ00093.1"/>
    </source>
</evidence>
<feature type="transmembrane region" description="Helical" evidence="5">
    <location>
        <begin position="180"/>
        <end position="207"/>
    </location>
</feature>
<dbReference type="Proteomes" id="UP000234341">
    <property type="component" value="Unassembled WGS sequence"/>
</dbReference>
<protein>
    <submittedName>
        <fullName evidence="7">Mechanosensitive ion channel protein MscS</fullName>
    </submittedName>
</protein>
<evidence type="ECO:0000313" key="8">
    <source>
        <dbReference type="Proteomes" id="UP000234341"/>
    </source>
</evidence>
<dbReference type="OrthoDB" id="9775207at2"/>
<keyword evidence="4 5" id="KW-0472">Membrane</keyword>
<reference evidence="7 8" key="1">
    <citation type="submission" date="2017-12" db="EMBL/GenBank/DDBJ databases">
        <title>Genome sequence of the active heterotrophic nitrifier-denitrifier, Cupriavidus pauculus UM1.</title>
        <authorList>
            <person name="Putonti C."/>
            <person name="Castignetti D."/>
        </authorList>
    </citation>
    <scope>NUCLEOTIDE SEQUENCE [LARGE SCALE GENOMIC DNA]</scope>
    <source>
        <strain evidence="7 8">UM1</strain>
    </source>
</reference>
<dbReference type="Gene3D" id="2.30.30.60">
    <property type="match status" value="1"/>
</dbReference>
<dbReference type="GO" id="GO:0008381">
    <property type="term" value="F:mechanosensitive monoatomic ion channel activity"/>
    <property type="evidence" value="ECO:0007669"/>
    <property type="project" value="InterPro"/>
</dbReference>
<evidence type="ECO:0000256" key="2">
    <source>
        <dbReference type="ARBA" id="ARBA00022692"/>
    </source>
</evidence>
<dbReference type="RefSeq" id="WP_101682061.1">
    <property type="nucleotide sequence ID" value="NZ_PJRP01000005.1"/>
</dbReference>
<dbReference type="PANTHER" id="PTHR30414:SF0">
    <property type="entry name" value="MINICONDUCTANCE MECHANOSENSITIVE CHANNEL YBDG"/>
    <property type="match status" value="1"/>
</dbReference>
<dbReference type="Pfam" id="PF00924">
    <property type="entry name" value="MS_channel_2nd"/>
    <property type="match status" value="1"/>
</dbReference>
<feature type="transmembrane region" description="Helical" evidence="5">
    <location>
        <begin position="24"/>
        <end position="57"/>
    </location>
</feature>
<dbReference type="InterPro" id="IPR030192">
    <property type="entry name" value="YbdG"/>
</dbReference>
<evidence type="ECO:0000259" key="6">
    <source>
        <dbReference type="Pfam" id="PF00924"/>
    </source>
</evidence>
<dbReference type="InterPro" id="IPR023408">
    <property type="entry name" value="MscS_beta-dom_sf"/>
</dbReference>
<keyword evidence="2 5" id="KW-0812">Transmembrane</keyword>
<comment type="subcellular location">
    <subcellularLocation>
        <location evidence="1">Membrane</location>
    </subcellularLocation>
</comment>
<evidence type="ECO:0000256" key="5">
    <source>
        <dbReference type="SAM" id="Phobius"/>
    </source>
</evidence>
<evidence type="ECO:0000256" key="4">
    <source>
        <dbReference type="ARBA" id="ARBA00023136"/>
    </source>
</evidence>
<keyword evidence="3 5" id="KW-1133">Transmembrane helix</keyword>
<dbReference type="GO" id="GO:0071470">
    <property type="term" value="P:cellular response to osmotic stress"/>
    <property type="evidence" value="ECO:0007669"/>
    <property type="project" value="InterPro"/>
</dbReference>
<gene>
    <name evidence="7" type="ORF">CYJ10_13880</name>
</gene>
<evidence type="ECO:0000256" key="3">
    <source>
        <dbReference type="ARBA" id="ARBA00022989"/>
    </source>
</evidence>
<feature type="domain" description="Mechanosensitive ion channel MscS" evidence="6">
    <location>
        <begin position="198"/>
        <end position="266"/>
    </location>
</feature>
<dbReference type="SUPFAM" id="SSF50182">
    <property type="entry name" value="Sm-like ribonucleoproteins"/>
    <property type="match status" value="1"/>
</dbReference>
<sequence length="397" mass="44183">MFGNLIRIETGPDGQELFVHTDSMAVAIALVALLLVAIVLASVVCYYLTRTLMLWIVGRLARGERRKWLRAAERRRVFHRLAPIVPALIVYLAAPLVSSLTFPMIAMLGAPLGVAAACFMVYTGLRAGFAFLGSIEDRYSHLPHASERPIKSFLQVATLVLYLVAFIAIVSLLLGRPPTYFLTGVSAMTALLIIVFRDSLLGFVASIQLAAYDMLRIGDWIEVPGYVADGVVTDIALNTIKVRNFDNTIVTLPSYVLLTNGVRNWRGMVESGGRRVKHSIPVDADSVRFCDDALLGGLTACRELKLPVAPHADGQPLTNLGMLRRYMLGYFRQHPAVRQDLPLVVRHVQSESQGLPLEVFLYLSDTRWETYEQTQSDLFDHVYGVLPVFGLRVWQKR</sequence>
<evidence type="ECO:0000256" key="1">
    <source>
        <dbReference type="ARBA" id="ARBA00004370"/>
    </source>
</evidence>